<organism evidence="1 2">
    <name type="scientific">Paraclostridium ghonii</name>
    <dbReference type="NCBI Taxonomy" id="29358"/>
    <lineage>
        <taxon>Bacteria</taxon>
        <taxon>Bacillati</taxon>
        <taxon>Bacillota</taxon>
        <taxon>Clostridia</taxon>
        <taxon>Peptostreptococcales</taxon>
        <taxon>Peptostreptococcaceae</taxon>
        <taxon>Paraclostridium</taxon>
    </lineage>
</organism>
<protein>
    <submittedName>
        <fullName evidence="1">Uncharacterized protein</fullName>
    </submittedName>
</protein>
<dbReference type="EMBL" id="JAUSWG010000002">
    <property type="protein sequence ID" value="MDQ0555645.1"/>
    <property type="molecule type" value="Genomic_DNA"/>
</dbReference>
<reference evidence="1 2" key="1">
    <citation type="submission" date="2023-07" db="EMBL/GenBank/DDBJ databases">
        <title>Genomic Encyclopedia of Type Strains, Phase IV (KMG-IV): sequencing the most valuable type-strain genomes for metagenomic binning, comparative biology and taxonomic classification.</title>
        <authorList>
            <person name="Goeker M."/>
        </authorList>
    </citation>
    <scope>NUCLEOTIDE SEQUENCE [LARGE SCALE GENOMIC DNA]</scope>
    <source>
        <strain evidence="1 2">DSM 15049</strain>
    </source>
</reference>
<name>A0ABU0MXL1_9FIRM</name>
<proteinExistence type="predicted"/>
<dbReference type="RefSeq" id="WP_250674079.1">
    <property type="nucleotide sequence ID" value="NZ_BAAACE010000029.1"/>
</dbReference>
<evidence type="ECO:0000313" key="1">
    <source>
        <dbReference type="EMBL" id="MDQ0555645.1"/>
    </source>
</evidence>
<accession>A0ABU0MXL1</accession>
<sequence>MADLLTKVVMKNISTKALNKTYKKEEYIRVENINSNEEDILKRILYKGSKKPILDNLKDDKNRMEKIDFKSLNYLNHNLVSNKNVSKNINNKQSKNMISLKDLAR</sequence>
<dbReference type="Proteomes" id="UP001232584">
    <property type="component" value="Unassembled WGS sequence"/>
</dbReference>
<gene>
    <name evidence="1" type="ORF">QOZ92_000758</name>
</gene>
<evidence type="ECO:0000313" key="2">
    <source>
        <dbReference type="Proteomes" id="UP001232584"/>
    </source>
</evidence>
<keyword evidence="2" id="KW-1185">Reference proteome</keyword>
<comment type="caution">
    <text evidence="1">The sequence shown here is derived from an EMBL/GenBank/DDBJ whole genome shotgun (WGS) entry which is preliminary data.</text>
</comment>